<dbReference type="Proteomes" id="UP000788993">
    <property type="component" value="Unassembled WGS sequence"/>
</dbReference>
<dbReference type="SMART" id="SM00222">
    <property type="entry name" value="Sec7"/>
    <property type="match status" value="1"/>
</dbReference>
<dbReference type="InterPro" id="IPR035999">
    <property type="entry name" value="Sec7_dom_sf"/>
</dbReference>
<dbReference type="GO" id="GO:0032012">
    <property type="term" value="P:regulation of ARF protein signal transduction"/>
    <property type="evidence" value="ECO:0007669"/>
    <property type="project" value="InterPro"/>
</dbReference>
<dbReference type="Pfam" id="PF01369">
    <property type="entry name" value="Sec7"/>
    <property type="match status" value="1"/>
</dbReference>
<dbReference type="Gene3D" id="1.10.220.20">
    <property type="match status" value="1"/>
</dbReference>
<organism evidence="9 10">
    <name type="scientific">Ogataea polymorpha</name>
    <dbReference type="NCBI Taxonomy" id="460523"/>
    <lineage>
        <taxon>Eukaryota</taxon>
        <taxon>Fungi</taxon>
        <taxon>Dikarya</taxon>
        <taxon>Ascomycota</taxon>
        <taxon>Saccharomycotina</taxon>
        <taxon>Pichiomycetes</taxon>
        <taxon>Pichiales</taxon>
        <taxon>Pichiaceae</taxon>
        <taxon>Ogataea</taxon>
    </lineage>
</organism>
<dbReference type="Gene3D" id="1.10.1000.11">
    <property type="entry name" value="Arf Nucleotide-binding Site Opener,domain 2"/>
    <property type="match status" value="1"/>
</dbReference>
<dbReference type="InterPro" id="IPR016024">
    <property type="entry name" value="ARM-type_fold"/>
</dbReference>
<comment type="subcellular location">
    <subcellularLocation>
        <location evidence="2">Cytoplasm</location>
    </subcellularLocation>
    <subcellularLocation>
        <location evidence="1">Membrane</location>
    </subcellularLocation>
</comment>
<dbReference type="FunFam" id="1.10.1000.11:FF:000003">
    <property type="entry name" value="Brefeldin A-inhibited guanine nucleotide-exchange protein 1"/>
    <property type="match status" value="1"/>
</dbReference>
<keyword evidence="4" id="KW-0963">Cytoplasm</keyword>
<keyword evidence="10" id="KW-1185">Reference proteome</keyword>
<accession>A0A9P8NT56</accession>
<reference evidence="9" key="2">
    <citation type="submission" date="2021-01" db="EMBL/GenBank/DDBJ databases">
        <authorList>
            <person name="Schikora-Tamarit M.A."/>
        </authorList>
    </citation>
    <scope>NUCLEOTIDE SEQUENCE</scope>
    <source>
        <strain evidence="9">NCAIM Y.01608</strain>
    </source>
</reference>
<feature type="compositionally biased region" description="Basic and acidic residues" evidence="7">
    <location>
        <begin position="1544"/>
        <end position="1562"/>
    </location>
</feature>
<feature type="domain" description="SEC7" evidence="8">
    <location>
        <begin position="674"/>
        <end position="862"/>
    </location>
</feature>
<evidence type="ECO:0000256" key="1">
    <source>
        <dbReference type="ARBA" id="ARBA00004370"/>
    </source>
</evidence>
<dbReference type="GO" id="GO:0005085">
    <property type="term" value="F:guanyl-nucleotide exchange factor activity"/>
    <property type="evidence" value="ECO:0007669"/>
    <property type="project" value="InterPro"/>
</dbReference>
<dbReference type="SUPFAM" id="SSF48425">
    <property type="entry name" value="Sec7 domain"/>
    <property type="match status" value="1"/>
</dbReference>
<evidence type="ECO:0000256" key="6">
    <source>
        <dbReference type="ARBA" id="ARBA00023136"/>
    </source>
</evidence>
<evidence type="ECO:0000256" key="4">
    <source>
        <dbReference type="ARBA" id="ARBA00022490"/>
    </source>
</evidence>
<feature type="compositionally biased region" description="Low complexity" evidence="7">
    <location>
        <begin position="63"/>
        <end position="84"/>
    </location>
</feature>
<dbReference type="SUPFAM" id="SSF48371">
    <property type="entry name" value="ARM repeat"/>
    <property type="match status" value="1"/>
</dbReference>
<feature type="region of interest" description="Disordered" evidence="7">
    <location>
        <begin position="1544"/>
        <end position="1571"/>
    </location>
</feature>
<feature type="region of interest" description="Disordered" evidence="7">
    <location>
        <begin position="1"/>
        <end position="84"/>
    </location>
</feature>
<evidence type="ECO:0000313" key="10">
    <source>
        <dbReference type="Proteomes" id="UP000788993"/>
    </source>
</evidence>
<evidence type="ECO:0000313" key="9">
    <source>
        <dbReference type="EMBL" id="KAH3659162.1"/>
    </source>
</evidence>
<dbReference type="Pfam" id="PF09324">
    <property type="entry name" value="Sec7-like_HDS"/>
    <property type="match status" value="1"/>
</dbReference>
<dbReference type="InterPro" id="IPR032691">
    <property type="entry name" value="Mon2/Sec7/BIG1-like_HUS"/>
</dbReference>
<dbReference type="GO" id="GO:0005794">
    <property type="term" value="C:Golgi apparatus"/>
    <property type="evidence" value="ECO:0007669"/>
    <property type="project" value="UniProtKB-ARBA"/>
</dbReference>
<dbReference type="Pfam" id="PF20252">
    <property type="entry name" value="BIG2_C"/>
    <property type="match status" value="1"/>
</dbReference>
<sequence length="1780" mass="201077">MSEAAKDDTATPAPTKQETSSAEEVNDIPTQDDSANDAPVSTDNTNGTVSQPSIKVTAHDSETNGTTTSNPTSPARSRALSSASGANQSATVSFIKSSFEKLAQIKEVTKKHRPLVDLLNKQIAVLNTGELPSEQDLFEVLKNACEVSSPEAKIVALDCLSKIFTFSVFHEPLTISYKKTKPDIHTDADMETNTETEVGRVHAIPLIEAVVQVISSCFEGEGTDERVELQVIRVLTGAILNDTLPLHGRALLQAVRQVYNIFLLSLSPVNQGIAQATLTQVVNVVFEKVSSTRKKGPSDVDVNDHAEDIASTSRPAASGTPTAAQTKMTLREMEQNVQNDDVQISPDEFAGNEEELVVRDAFLILRSMCNLSVKVMENESIDMRSHAIRSKLLSLHIIHWILKNHIESFLDKDCTIINRTTNEKTRLVDAIRKYLCLVLARNAASQLAPVYEVCLEIFWIMVDKMRDQFKSEIPVFLDEIYFPVSEMKTSTAHQKRYLLSIIHRICKAPKILIELYLNYDCDTSMPNLCEAIMDYLARFALMRVDATPTQKVSYRESLTRNLATYNLSDVPQLNVSKMSGHPPNPDASLNFPIEYALKMTSIDCILAFLKSLNSWSGKPLVTTIAAEGDNAPYSHRDRALTSSSMLSQASVQESTNGSVSDTITSANEETSVSQFDSIKQRKNVFLDSIRLFNYNPKKGLKSLLDNGFISSDSPRDIAKFLLETDILDKTALGEFLGDGDEKNVTIMHEFVDLMEFKDKKFLDALRYFLQHFRLPGESQKIDRFMLKFAEKYVNDNPSTFANADTVYVLSYSVIMLNTDQHSPQVKKRMTLEDFINNNRGIDDGKDLDHSVLEQIYTDIQNDEIMLKSEQHAALVSSDFHPMQPSFFGGRDLAKEAYAKASKEMSSKTEEAVKSIRNTYKKNSKVVFYTADVGNNADHVRSMFDNLWMSILAGLTPPFKEYDDDETSRILLEGIKVSIHISCMFDLDYARTSFIRALVQFCNLNNPEELKNKNIDAVYALLEVAVDENSKLGSSWKSILTSISQIERLKLLSQGVDSESIPDLLNARLASRHSTESYRSHNSNQLSFFSFGKKQTIAEQTSQHHFSQKLSSEMVVRISSTDLDVAIDKVFSKSSEIEGNGIFDFIAALSEVAHEEIESSGQSQNPRIFSLQKMVDVCYYNMGRIRVQWSALWAVMNEKFNEFGCHQNISIAFFALDSLRQLSERFFAIEELSHFKFQKEFLKPFNYIVLHSPHLQVREMVLDCVQYMIHKKADLIKSGWQTLLEILTNAAKDNNEKFVAKGLSYTSMIMKSHFDQILSLDAFSSLVVCLTEYAKNEQFQKSSLQSLNLMKKLTKTIPKTLEEHGDIYSAEDLWFPLLFGFHDVVMNGEDLEVRSKALSFTFDALVENGGQFEGKFWDKICEELLFPIFGVLGDRWELTTQDDLSVWLSTTLIQALRNMIALFGYYFDTLSGKMEGYLKLLVSCICQQNETISKIGISCLKELILDNMTKFDAKHWELVNNSFAELFDLTTAKELFKADPLRLSNGEKQETSDGEESELHESPASESDLELPVPLNQSREKSTIVIKCVLQLHVIQILSELFDIDEFYQTIPVANLLKLSDLLEHSYKFAREFNEDYNLRVRLWNAGVIDKLPNLLKQETSSAGVYISILFRLYCDSGRVNKEARERIVGILVPMGVTILERYVSLNETEQSRNIQSWRPVVVEILQAYSELDHEDFLRCCPVAYDLVLQLFDKNLMADLRAAIKDFLTRVGDAYVLEKKE</sequence>
<dbReference type="Pfam" id="PF16213">
    <property type="entry name" value="DCB"/>
    <property type="match status" value="1"/>
</dbReference>
<reference evidence="9" key="1">
    <citation type="journal article" date="2021" name="Open Biol.">
        <title>Shared evolutionary footprints suggest mitochondrial oxidative damage underlies multiple complex I losses in fungi.</title>
        <authorList>
            <person name="Schikora-Tamarit M.A."/>
            <person name="Marcet-Houben M."/>
            <person name="Nosek J."/>
            <person name="Gabaldon T."/>
        </authorList>
    </citation>
    <scope>NUCLEOTIDE SEQUENCE</scope>
    <source>
        <strain evidence="9">NCAIM Y.01608</strain>
    </source>
</reference>
<dbReference type="InterPro" id="IPR046455">
    <property type="entry name" value="Sec7/BIG1-like_C"/>
</dbReference>
<evidence type="ECO:0000256" key="3">
    <source>
        <dbReference type="ARBA" id="ARBA00022448"/>
    </source>
</evidence>
<evidence type="ECO:0000259" key="8">
    <source>
        <dbReference type="PROSITE" id="PS50190"/>
    </source>
</evidence>
<evidence type="ECO:0000256" key="2">
    <source>
        <dbReference type="ARBA" id="ARBA00004496"/>
    </source>
</evidence>
<dbReference type="InterPro" id="IPR032629">
    <property type="entry name" value="DCB_dom"/>
</dbReference>
<dbReference type="EMBL" id="JAEUBD010001540">
    <property type="protein sequence ID" value="KAH3659162.1"/>
    <property type="molecule type" value="Genomic_DNA"/>
</dbReference>
<keyword evidence="6" id="KW-0472">Membrane</keyword>
<dbReference type="Pfam" id="PF12783">
    <property type="entry name" value="Sec7-like_HUS"/>
    <property type="match status" value="1"/>
</dbReference>
<gene>
    <name evidence="9" type="ORF">OGATHE_006045</name>
</gene>
<dbReference type="InterPro" id="IPR015403">
    <property type="entry name" value="Mon2/Sec7/BIG1-like_HDS"/>
</dbReference>
<keyword evidence="3" id="KW-0813">Transport</keyword>
<evidence type="ECO:0000256" key="7">
    <source>
        <dbReference type="SAM" id="MobiDB-lite"/>
    </source>
</evidence>
<comment type="caution">
    <text evidence="9">The sequence shown here is derived from an EMBL/GenBank/DDBJ whole genome shotgun (WGS) entry which is preliminary data.</text>
</comment>
<evidence type="ECO:0000256" key="5">
    <source>
        <dbReference type="ARBA" id="ARBA00022927"/>
    </source>
</evidence>
<proteinExistence type="predicted"/>
<dbReference type="GO" id="GO:0015031">
    <property type="term" value="P:protein transport"/>
    <property type="evidence" value="ECO:0007669"/>
    <property type="project" value="UniProtKB-KW"/>
</dbReference>
<dbReference type="InterPro" id="IPR023394">
    <property type="entry name" value="Sec7_C_sf"/>
</dbReference>
<dbReference type="PROSITE" id="PS50190">
    <property type="entry name" value="SEC7"/>
    <property type="match status" value="1"/>
</dbReference>
<feature type="compositionally biased region" description="Polar residues" evidence="7">
    <location>
        <begin position="17"/>
        <end position="54"/>
    </location>
</feature>
<dbReference type="PANTHER" id="PTHR10663:SF375">
    <property type="entry name" value="LD29171P"/>
    <property type="match status" value="1"/>
</dbReference>
<dbReference type="InterPro" id="IPR000904">
    <property type="entry name" value="Sec7_dom"/>
</dbReference>
<dbReference type="GO" id="GO:0016020">
    <property type="term" value="C:membrane"/>
    <property type="evidence" value="ECO:0007669"/>
    <property type="project" value="UniProtKB-SubCell"/>
</dbReference>
<protein>
    <recommendedName>
        <fullName evidence="8">SEC7 domain-containing protein</fullName>
    </recommendedName>
</protein>
<dbReference type="CDD" id="cd00171">
    <property type="entry name" value="Sec7"/>
    <property type="match status" value="1"/>
</dbReference>
<name>A0A9P8NT56_9ASCO</name>
<keyword evidence="5" id="KW-0653">Protein transport</keyword>
<dbReference type="PANTHER" id="PTHR10663">
    <property type="entry name" value="GUANYL-NUCLEOTIDE EXCHANGE FACTOR"/>
    <property type="match status" value="1"/>
</dbReference>